<reference evidence="1" key="1">
    <citation type="journal article" date="2020" name="Stud. Mycol.">
        <title>101 Dothideomycetes genomes: a test case for predicting lifestyles and emergence of pathogens.</title>
        <authorList>
            <person name="Haridas S."/>
            <person name="Albert R."/>
            <person name="Binder M."/>
            <person name="Bloem J."/>
            <person name="Labutti K."/>
            <person name="Salamov A."/>
            <person name="Andreopoulos B."/>
            <person name="Baker S."/>
            <person name="Barry K."/>
            <person name="Bills G."/>
            <person name="Bluhm B."/>
            <person name="Cannon C."/>
            <person name="Castanera R."/>
            <person name="Culley D."/>
            <person name="Daum C."/>
            <person name="Ezra D."/>
            <person name="Gonzalez J."/>
            <person name="Henrissat B."/>
            <person name="Kuo A."/>
            <person name="Liang C."/>
            <person name="Lipzen A."/>
            <person name="Lutzoni F."/>
            <person name="Magnuson J."/>
            <person name="Mondo S."/>
            <person name="Nolan M."/>
            <person name="Ohm R."/>
            <person name="Pangilinan J."/>
            <person name="Park H.-J."/>
            <person name="Ramirez L."/>
            <person name="Alfaro M."/>
            <person name="Sun H."/>
            <person name="Tritt A."/>
            <person name="Yoshinaga Y."/>
            <person name="Zwiers L.-H."/>
            <person name="Turgeon B."/>
            <person name="Goodwin S."/>
            <person name="Spatafora J."/>
            <person name="Crous P."/>
            <person name="Grigoriev I."/>
        </authorList>
    </citation>
    <scope>NUCLEOTIDE SEQUENCE</scope>
    <source>
        <strain evidence="1">CBS 525.71</strain>
    </source>
</reference>
<evidence type="ECO:0000313" key="2">
    <source>
        <dbReference type="Proteomes" id="UP000799754"/>
    </source>
</evidence>
<proteinExistence type="predicted"/>
<name>A0ACB6RWI4_9PLEO</name>
<evidence type="ECO:0000313" key="1">
    <source>
        <dbReference type="EMBL" id="KAF2625617.1"/>
    </source>
</evidence>
<gene>
    <name evidence="1" type="ORF">BU25DRAFT_412654</name>
</gene>
<accession>A0ACB6RWI4</accession>
<dbReference type="Proteomes" id="UP000799754">
    <property type="component" value="Unassembled WGS sequence"/>
</dbReference>
<sequence length="63" mass="6706">MAAAPSPTSNLIKSNISNSSNEMIVFGTLGIVVAIAGVVVAALQLRRMMRQRKSMAVKVYELA</sequence>
<protein>
    <submittedName>
        <fullName evidence="1">Uncharacterized protein</fullName>
    </submittedName>
</protein>
<keyword evidence="2" id="KW-1185">Reference proteome</keyword>
<dbReference type="EMBL" id="MU006725">
    <property type="protein sequence ID" value="KAF2625617.1"/>
    <property type="molecule type" value="Genomic_DNA"/>
</dbReference>
<organism evidence="1 2">
    <name type="scientific">Macroventuria anomochaeta</name>
    <dbReference type="NCBI Taxonomy" id="301207"/>
    <lineage>
        <taxon>Eukaryota</taxon>
        <taxon>Fungi</taxon>
        <taxon>Dikarya</taxon>
        <taxon>Ascomycota</taxon>
        <taxon>Pezizomycotina</taxon>
        <taxon>Dothideomycetes</taxon>
        <taxon>Pleosporomycetidae</taxon>
        <taxon>Pleosporales</taxon>
        <taxon>Pleosporineae</taxon>
        <taxon>Didymellaceae</taxon>
        <taxon>Macroventuria</taxon>
    </lineage>
</organism>
<comment type="caution">
    <text evidence="1">The sequence shown here is derived from an EMBL/GenBank/DDBJ whole genome shotgun (WGS) entry which is preliminary data.</text>
</comment>